<feature type="domain" description="SH3b" evidence="1">
    <location>
        <begin position="45"/>
        <end position="112"/>
    </location>
</feature>
<dbReference type="STRING" id="243275.TDE_1818"/>
<keyword evidence="3" id="KW-1185">Reference proteome</keyword>
<dbReference type="Gene3D" id="2.30.30.40">
    <property type="entry name" value="SH3 Domains"/>
    <property type="match status" value="1"/>
</dbReference>
<gene>
    <name evidence="2" type="ordered locus">TDE_1818</name>
</gene>
<dbReference type="RefSeq" id="WP_010957064.1">
    <property type="nucleotide sequence ID" value="NC_002967.9"/>
</dbReference>
<dbReference type="GeneID" id="2739248"/>
<evidence type="ECO:0000313" key="2">
    <source>
        <dbReference type="EMBL" id="AAS12333.1"/>
    </source>
</evidence>
<dbReference type="PaxDb" id="243275-TDE_1818"/>
<dbReference type="Pfam" id="PF08239">
    <property type="entry name" value="SH3_3"/>
    <property type="match status" value="1"/>
</dbReference>
<dbReference type="EMBL" id="AE017226">
    <property type="protein sequence ID" value="AAS12333.1"/>
    <property type="molecule type" value="Genomic_DNA"/>
</dbReference>
<name>Q73LP4_TREDE</name>
<protein>
    <recommendedName>
        <fullName evidence="1">SH3b domain-containing protein</fullName>
    </recommendedName>
</protein>
<sequence>MKQKKVVSMVCVLVLIISAVTLYSEEIRTSKYYGVHFITEIKENNVNVREAPSLEANVIVTLNEGHKIRITGISKVNEKIDGYSGYWFRIEILDFKAKELYSLGKWVFSKYVKDKDITPSIIRLKKSNEILNNQVSSLELLIEKNGRTRTVKVPVERKKNRYTFVWNDYPNAEFMYYDVPGVYRWIPEFNEIRHVSYYSIDKWSSDEFTEDYRYCISDEGSAPGIRGVIVRNLKNGRIIFEGSYYSSWNLDGYEIDIVYSPSEWDIKNGQVDQETLKHFTDYQKSHKLKEFEYILVKYRYNFVEKKRKFIGYEIMFNNN</sequence>
<accession>Q73LP4</accession>
<dbReference type="AlphaFoldDB" id="Q73LP4"/>
<dbReference type="OrthoDB" id="317179at2"/>
<reference evidence="2 3" key="1">
    <citation type="journal article" date="2004" name="Proc. Natl. Acad. Sci. U.S.A.">
        <title>Comparison of the genome of the oral pathogen Treponema denticola with other spirochete genomes.</title>
        <authorList>
            <person name="Seshadri R."/>
            <person name="Myers G.S."/>
            <person name="Tettelin H."/>
            <person name="Eisen J.A."/>
            <person name="Heidelberg J.F."/>
            <person name="Dodson R.J."/>
            <person name="Davidsen T.M."/>
            <person name="DeBoy R.T."/>
            <person name="Fouts D.E."/>
            <person name="Haft D.H."/>
            <person name="Selengut J."/>
            <person name="Ren Q."/>
            <person name="Brinkac L.M."/>
            <person name="Madupu R."/>
            <person name="Kolonay J."/>
            <person name="Durkin S.A."/>
            <person name="Daugherty S.C."/>
            <person name="Shetty J."/>
            <person name="Shvartsbeyn A."/>
            <person name="Gebregeorgis E."/>
            <person name="Geer K."/>
            <person name="Tsegaye G."/>
            <person name="Malek J."/>
            <person name="Ayodeji B."/>
            <person name="Shatsman S."/>
            <person name="McLeod M.P."/>
            <person name="Smajs D."/>
            <person name="Howell J.K."/>
            <person name="Pal S."/>
            <person name="Amin A."/>
            <person name="Vashisth P."/>
            <person name="McNeill T.Z."/>
            <person name="Xiang Q."/>
            <person name="Sodergren E."/>
            <person name="Baca E."/>
            <person name="Weinstock G.M."/>
            <person name="Norris S.J."/>
            <person name="Fraser C.M."/>
            <person name="Paulsen I.T."/>
        </authorList>
    </citation>
    <scope>NUCLEOTIDE SEQUENCE [LARGE SCALE GENOMIC DNA]</scope>
    <source>
        <strain evidence="3">ATCC 35405 / DSM 14222 / CIP 103919 / JCM 8153 / KCTC 15104</strain>
    </source>
</reference>
<evidence type="ECO:0000313" key="3">
    <source>
        <dbReference type="Proteomes" id="UP000008212"/>
    </source>
</evidence>
<dbReference type="Proteomes" id="UP000008212">
    <property type="component" value="Chromosome"/>
</dbReference>
<dbReference type="KEGG" id="tde:TDE_1818"/>
<evidence type="ECO:0000259" key="1">
    <source>
        <dbReference type="Pfam" id="PF08239"/>
    </source>
</evidence>
<dbReference type="InterPro" id="IPR003646">
    <property type="entry name" value="SH3-like_bac-type"/>
</dbReference>
<organism evidence="2 3">
    <name type="scientific">Treponema denticola (strain ATCC 35405 / DSM 14222 / CIP 103919 / JCM 8153 / KCTC 15104)</name>
    <dbReference type="NCBI Taxonomy" id="243275"/>
    <lineage>
        <taxon>Bacteria</taxon>
        <taxon>Pseudomonadati</taxon>
        <taxon>Spirochaetota</taxon>
        <taxon>Spirochaetia</taxon>
        <taxon>Spirochaetales</taxon>
        <taxon>Treponemataceae</taxon>
        <taxon>Treponema</taxon>
    </lineage>
</organism>
<proteinExistence type="predicted"/>
<dbReference type="PATRIC" id="fig|243275.7.peg.1728"/>
<dbReference type="eggNOG" id="ENOG5031D0F">
    <property type="taxonomic scope" value="Bacteria"/>
</dbReference>
<dbReference type="HOGENOM" id="CLU_849763_0_0_12"/>